<protein>
    <recommendedName>
        <fullName evidence="1">Cobaltochelatase subunit CobT</fullName>
        <ecNumber evidence="1">6.6.1.2</ecNumber>
    </recommendedName>
</protein>
<reference evidence="4 5" key="1">
    <citation type="submission" date="2016-11" db="EMBL/GenBank/DDBJ databases">
        <authorList>
            <person name="Jaros S."/>
            <person name="Januszkiewicz K."/>
            <person name="Wedrychowicz H."/>
        </authorList>
    </citation>
    <scope>NUCLEOTIDE SEQUENCE [LARGE SCALE GENOMIC DNA]</scope>
    <source>
        <strain evidence="4 5">GAS242</strain>
    </source>
</reference>
<dbReference type="PANTHER" id="PTHR41248:SF1">
    <property type="entry name" value="NORD PROTEIN"/>
    <property type="match status" value="1"/>
</dbReference>
<dbReference type="EMBL" id="LT670818">
    <property type="protein sequence ID" value="SHG28175.1"/>
    <property type="molecule type" value="Genomic_DNA"/>
</dbReference>
<accession>A0A1M5IIT7</accession>
<feature type="compositionally biased region" description="Low complexity" evidence="2">
    <location>
        <begin position="263"/>
        <end position="280"/>
    </location>
</feature>
<dbReference type="PROSITE" id="PS50234">
    <property type="entry name" value="VWFA"/>
    <property type="match status" value="1"/>
</dbReference>
<evidence type="ECO:0000313" key="5">
    <source>
        <dbReference type="Proteomes" id="UP000190675"/>
    </source>
</evidence>
<dbReference type="InterPro" id="IPR036465">
    <property type="entry name" value="vWFA_dom_sf"/>
</dbReference>
<dbReference type="CDD" id="cd01454">
    <property type="entry name" value="vWA_norD_type"/>
    <property type="match status" value="1"/>
</dbReference>
<evidence type="ECO:0000256" key="1">
    <source>
        <dbReference type="NCBIfam" id="TIGR01651"/>
    </source>
</evidence>
<dbReference type="InterPro" id="IPR051928">
    <property type="entry name" value="NorD/CobT"/>
</dbReference>
<dbReference type="InterPro" id="IPR006538">
    <property type="entry name" value="CobT"/>
</dbReference>
<dbReference type="SMART" id="SM00327">
    <property type="entry name" value="VWA"/>
    <property type="match status" value="1"/>
</dbReference>
<dbReference type="Pfam" id="PF06213">
    <property type="entry name" value="CobT"/>
    <property type="match status" value="1"/>
</dbReference>
<proteinExistence type="predicted"/>
<gene>
    <name evidence="4" type="ORF">SAMN05444169_1602</name>
</gene>
<evidence type="ECO:0000259" key="3">
    <source>
        <dbReference type="PROSITE" id="PS50234"/>
    </source>
</evidence>
<dbReference type="Gene3D" id="3.40.50.410">
    <property type="entry name" value="von Willebrand factor, type A domain"/>
    <property type="match status" value="1"/>
</dbReference>
<dbReference type="PIRSF" id="PIRSF031715">
    <property type="entry name" value="Cob_chel_CobT"/>
    <property type="match status" value="1"/>
</dbReference>
<dbReference type="PANTHER" id="PTHR41248">
    <property type="entry name" value="NORD PROTEIN"/>
    <property type="match status" value="1"/>
</dbReference>
<organism evidence="4 5">
    <name type="scientific">Bradyrhizobium erythrophlei</name>
    <dbReference type="NCBI Taxonomy" id="1437360"/>
    <lineage>
        <taxon>Bacteria</taxon>
        <taxon>Pseudomonadati</taxon>
        <taxon>Pseudomonadota</taxon>
        <taxon>Alphaproteobacteria</taxon>
        <taxon>Hyphomicrobiales</taxon>
        <taxon>Nitrobacteraceae</taxon>
        <taxon>Bradyrhizobium</taxon>
    </lineage>
</organism>
<dbReference type="AlphaFoldDB" id="A0A1M5IIT7"/>
<dbReference type="InterPro" id="IPR002035">
    <property type="entry name" value="VWF_A"/>
</dbReference>
<evidence type="ECO:0000256" key="2">
    <source>
        <dbReference type="SAM" id="MobiDB-lite"/>
    </source>
</evidence>
<dbReference type="EC" id="6.6.1.2" evidence="1"/>
<dbReference type="Proteomes" id="UP000190675">
    <property type="component" value="Chromosome I"/>
</dbReference>
<sequence length="633" mass="70081">MTTSNQKFRTGSKEAPTEPFKRAVTACLRAIAKKPELEVTFAAERPGLAPGKARLPEPARKMTRRDAAIVRGHADSIALKLACHDPKVHRKLMPGNPQARGVFEAVEQARVEALGSRRMAGVAKNLTAMLDDHFHRGKFDEITDRADAPLSDALAMLVRERLTGLAPPAAAKKMVDLWRPVLEDKIGARLDRLDRLAEDQVKFGDAVHDLLSALELGDDRNAEADEDENQDENRDGENDQSGAEGSPDSDAAQEMSADQAQATTDEMSESAMESAQASTSDTFDDGELGDDETPGEATRPNSRGANEHRGPEYHAFAPKFDEVIAAEDLCDHDELERLRSYLDKQLAHLQGIVARLANRLQRRLMAQQNRAWEFDLEEGILDPARLSRVVTDPYHPLSFMHEKEATFRDTVVTLLLDNSGSMRGRPITVAATCADILARTLERCGVKVEILGFTTRAWKGGQSREAWLAAGKPANPGRLNDLRHIIYKSADAPWRRARKNLGLMMREGLLKENIDGEALDWAHKRLLGRHEQRKILMMISDGAPVDDSTLSVNPGNYLERHLRHIIEEIETRSPVELIAIGIGHDVTRYYRRAVTIVDAEELGGAITEKLAELFSETHGAAPAAPGQRRKLHS</sequence>
<feature type="domain" description="VWFA" evidence="3">
    <location>
        <begin position="411"/>
        <end position="633"/>
    </location>
</feature>
<name>A0A1M5IIT7_9BRAD</name>
<dbReference type="InterPro" id="IPR025861">
    <property type="entry name" value="CobT_VWA_dom"/>
</dbReference>
<dbReference type="RefSeq" id="WP_079565491.1">
    <property type="nucleotide sequence ID" value="NZ_LT670818.1"/>
</dbReference>
<dbReference type="OrthoDB" id="9764783at2"/>
<dbReference type="GO" id="GO:0051116">
    <property type="term" value="F:cobaltochelatase activity"/>
    <property type="evidence" value="ECO:0007669"/>
    <property type="project" value="UniProtKB-UniRule"/>
</dbReference>
<dbReference type="GO" id="GO:0009236">
    <property type="term" value="P:cobalamin biosynthetic process"/>
    <property type="evidence" value="ECO:0007669"/>
    <property type="project" value="UniProtKB-UniRule"/>
</dbReference>
<dbReference type="Pfam" id="PF11775">
    <property type="entry name" value="CobT_C"/>
    <property type="match status" value="1"/>
</dbReference>
<dbReference type="SUPFAM" id="SSF53300">
    <property type="entry name" value="vWA-like"/>
    <property type="match status" value="1"/>
</dbReference>
<evidence type="ECO:0000313" key="4">
    <source>
        <dbReference type="EMBL" id="SHG28175.1"/>
    </source>
</evidence>
<feature type="compositionally biased region" description="Acidic residues" evidence="2">
    <location>
        <begin position="282"/>
        <end position="294"/>
    </location>
</feature>
<feature type="region of interest" description="Disordered" evidence="2">
    <location>
        <begin position="217"/>
        <end position="311"/>
    </location>
</feature>
<dbReference type="NCBIfam" id="TIGR01651">
    <property type="entry name" value="CobT"/>
    <property type="match status" value="1"/>
</dbReference>